<keyword evidence="1" id="KW-0472">Membrane</keyword>
<name>A0A370PR17_ASPPH</name>
<keyword evidence="3" id="KW-1185">Reference proteome</keyword>
<evidence type="ECO:0000313" key="3">
    <source>
        <dbReference type="Proteomes" id="UP000254937"/>
    </source>
</evidence>
<evidence type="ECO:0000313" key="2">
    <source>
        <dbReference type="EMBL" id="RDK44334.1"/>
    </source>
</evidence>
<feature type="transmembrane region" description="Helical" evidence="1">
    <location>
        <begin position="72"/>
        <end position="97"/>
    </location>
</feature>
<dbReference type="AlphaFoldDB" id="A0A370PR17"/>
<dbReference type="Proteomes" id="UP000254937">
    <property type="component" value="Unassembled WGS sequence"/>
</dbReference>
<keyword evidence="1" id="KW-1133">Transmembrane helix</keyword>
<protein>
    <submittedName>
        <fullName evidence="2">Uncharacterized protein</fullName>
    </submittedName>
</protein>
<proteinExistence type="predicted"/>
<sequence>MSHFILSSKLYTLHWVHILLSLHLYCVWSSFDATHTSWLTIFSSLIFFNLPSIPICWCFLSSSHLRRNTACLSLRALVIVRASCFSIFLMATLWMAYTFSHNAGACSIIYTSFLECVNHASPSFRGSALQASSGSNRRN</sequence>
<dbReference type="EMBL" id="KZ851849">
    <property type="protein sequence ID" value="RDK44334.1"/>
    <property type="molecule type" value="Genomic_DNA"/>
</dbReference>
<evidence type="ECO:0000256" key="1">
    <source>
        <dbReference type="SAM" id="Phobius"/>
    </source>
</evidence>
<reference evidence="2 3" key="1">
    <citation type="submission" date="2018-07" db="EMBL/GenBank/DDBJ databases">
        <title>Section-level genome sequencing of Aspergillus section Nigri to investigate inter- and intra-species variation.</title>
        <authorList>
            <consortium name="DOE Joint Genome Institute"/>
            <person name="Vesth T.C."/>
            <person name="Nybo J.L."/>
            <person name="Theobald S."/>
            <person name="Frisvad J.C."/>
            <person name="Larsen T.O."/>
            <person name="Nielsen K.F."/>
            <person name="Hoof J.B."/>
            <person name="Brandl J."/>
            <person name="Salamov A."/>
            <person name="Riley R."/>
            <person name="Gladden J.M."/>
            <person name="Phatale P."/>
            <person name="Nielsen M.T."/>
            <person name="Lyhne E.K."/>
            <person name="Kogle M.E."/>
            <person name="Strasser K."/>
            <person name="McDonnell E."/>
            <person name="Barry K."/>
            <person name="Clum A."/>
            <person name="Chen C."/>
            <person name="Nolan M."/>
            <person name="Sandor L."/>
            <person name="Kuo A."/>
            <person name="Lipzen A."/>
            <person name="Hainaut M."/>
            <person name="Drula E."/>
            <person name="Tsang A."/>
            <person name="Magnuson J.K."/>
            <person name="Henrissat B."/>
            <person name="Wiebenga A."/>
            <person name="Simmons B.A."/>
            <person name="Makela M.R."/>
            <person name="De vries R.P."/>
            <person name="Grigoriev I.V."/>
            <person name="Mortensen U.H."/>
            <person name="Baker S.E."/>
            <person name="Andersen M.R."/>
        </authorList>
    </citation>
    <scope>NUCLEOTIDE SEQUENCE [LARGE SCALE GENOMIC DNA]</scope>
    <source>
        <strain evidence="2 3">ATCC 13157</strain>
    </source>
</reference>
<feature type="transmembrane region" description="Helical" evidence="1">
    <location>
        <begin position="37"/>
        <end position="60"/>
    </location>
</feature>
<keyword evidence="1" id="KW-0812">Transmembrane</keyword>
<feature type="transmembrane region" description="Helical" evidence="1">
    <location>
        <begin position="12"/>
        <end position="31"/>
    </location>
</feature>
<accession>A0A370PR17</accession>
<organism evidence="2 3">
    <name type="scientific">Aspergillus phoenicis ATCC 13157</name>
    <dbReference type="NCBI Taxonomy" id="1353007"/>
    <lineage>
        <taxon>Eukaryota</taxon>
        <taxon>Fungi</taxon>
        <taxon>Dikarya</taxon>
        <taxon>Ascomycota</taxon>
        <taxon>Pezizomycotina</taxon>
        <taxon>Eurotiomycetes</taxon>
        <taxon>Eurotiomycetidae</taxon>
        <taxon>Eurotiales</taxon>
        <taxon>Aspergillaceae</taxon>
        <taxon>Aspergillus</taxon>
    </lineage>
</organism>
<gene>
    <name evidence="2" type="ORF">M752DRAFT_138565</name>
</gene>